<proteinExistence type="predicted"/>
<dbReference type="PANTHER" id="PTHR40375">
    <property type="entry name" value="SPORULATION-SPECIFIC PROTEIN 22"/>
    <property type="match status" value="1"/>
</dbReference>
<evidence type="ECO:0000313" key="3">
    <source>
        <dbReference type="EMBL" id="KAF2745815.1"/>
    </source>
</evidence>
<dbReference type="OrthoDB" id="65716at2759"/>
<dbReference type="AlphaFoldDB" id="A0A6A6V5Q2"/>
<evidence type="ECO:0000256" key="1">
    <source>
        <dbReference type="ARBA" id="ARBA00023254"/>
    </source>
</evidence>
<dbReference type="Pfam" id="PF08631">
    <property type="entry name" value="SPO22"/>
    <property type="match status" value="1"/>
</dbReference>
<evidence type="ECO:0000313" key="4">
    <source>
        <dbReference type="Proteomes" id="UP000799440"/>
    </source>
</evidence>
<name>A0A6A6V5Q2_9PLEO</name>
<dbReference type="Gene3D" id="1.25.40.10">
    <property type="entry name" value="Tetratricopeptide repeat domain"/>
    <property type="match status" value="2"/>
</dbReference>
<gene>
    <name evidence="3" type="ORF">M011DRAFT_478603</name>
</gene>
<dbReference type="GO" id="GO:0051321">
    <property type="term" value="P:meiotic cell cycle"/>
    <property type="evidence" value="ECO:0007669"/>
    <property type="project" value="UniProtKB-KW"/>
</dbReference>
<organism evidence="3 4">
    <name type="scientific">Sporormia fimetaria CBS 119925</name>
    <dbReference type="NCBI Taxonomy" id="1340428"/>
    <lineage>
        <taxon>Eukaryota</taxon>
        <taxon>Fungi</taxon>
        <taxon>Dikarya</taxon>
        <taxon>Ascomycota</taxon>
        <taxon>Pezizomycotina</taxon>
        <taxon>Dothideomycetes</taxon>
        <taxon>Pleosporomycetidae</taxon>
        <taxon>Pleosporales</taxon>
        <taxon>Sporormiaceae</taxon>
        <taxon>Sporormia</taxon>
    </lineage>
</organism>
<dbReference type="InterPro" id="IPR013940">
    <property type="entry name" value="Spo22/ZIP4/TEX11"/>
</dbReference>
<dbReference type="InterPro" id="IPR011990">
    <property type="entry name" value="TPR-like_helical_dom_sf"/>
</dbReference>
<dbReference type="GO" id="GO:0090173">
    <property type="term" value="P:regulation of synaptonemal complex assembly"/>
    <property type="evidence" value="ECO:0007669"/>
    <property type="project" value="InterPro"/>
</dbReference>
<protein>
    <recommendedName>
        <fullName evidence="2">Protein ZIP4 homolog</fullName>
    </recommendedName>
</protein>
<evidence type="ECO:0000256" key="2">
    <source>
        <dbReference type="ARBA" id="ARBA00031845"/>
    </source>
</evidence>
<accession>A0A6A6V5Q2</accession>
<keyword evidence="4" id="KW-1185">Reference proteome</keyword>
<keyword evidence="1" id="KW-0469">Meiosis</keyword>
<dbReference type="SUPFAM" id="SSF48452">
    <property type="entry name" value="TPR-like"/>
    <property type="match status" value="1"/>
</dbReference>
<sequence length="983" mass="110965">MAPNLTVRAEREKKVKALLAFASSLQNRLERASSDATIQSDLEFNIRALPLPASSVITTKQDELDKLGTSLWNLSTTILRRDVQDQDGSSRAQKIKRTCCLLRVFAFLLLDTAATQATKVKERKHSVRLLRVALKAARLCIQESELDGAVKVLERAADHQEHLQQNGDCDNDQSADVDEQDVACLCAQYYHLRTLLAWRQNRMDTAEHMFTKSRNLVHSIDPSTAEAFVEVLFDIGNGLLQKRNYELATRWLNRAYDILGEQDIELCSPEAGELRLTIMQTIVQVYLKLKTTEALTKAWDIVQLLETDYAEKTTVQLLKLELLSVSESMDTNLFYGVLLRIVRTVVLTETNFRTVIHHIHKLKDHSSVAACKILDQFIEIRLFPEENQNWIEKAVITRVWAGTGGPSSENDLETLQMLCDNVSRNTNQPLSAPATHAAQTLLWKKVEAAYSQDQFATAEAWCRLCVHSVFDKAGELNKTKIIRKMIMCALARQDHASARASFQRMSDTGREEPLTRYLMYKVALHSKDAQLAAECLEAVCKKSSKDATLLYACVLEAQGAGDKRQTINALEKALDKYDYNAPAGIHLPALLRCTARTLLSELVKEGKVCPGVMEEICKVFEGACAQAKSSRRRPTKPVQQLFTTAEFQWFAKNAYNLALKYCGEMPPACLVRLLEACAEFIILLGEVGVEDGDLILRLMFCDFFSSCAYVTMARAEDYVRESLQYYLRARKHCESYRVAADRELQNGTIASSVVPDVKTKYAQIVKLELEAALKLEDWDGLDKLLDNCLVHVDEGHLQTLADLVFVIQTFVQKAGPEGRHQSKVFKTLEKIIKLSWQQSHRDMDRISRWLRCLFQVALNIDESFSMQCIDQAGQLAAARHGVSSLFDGQACEYTPWTTPPSSSPVRLADAETKEANHYPPTELEWLATTSFNHAVDYYVQENDAKCKQWAEKAITLAQWAEDGGALRKLLMERYSGLMWKDGE</sequence>
<dbReference type="EMBL" id="MU006580">
    <property type="protein sequence ID" value="KAF2745815.1"/>
    <property type="molecule type" value="Genomic_DNA"/>
</dbReference>
<dbReference type="InterPro" id="IPR039057">
    <property type="entry name" value="Spo22/ZIP4"/>
</dbReference>
<dbReference type="PANTHER" id="PTHR40375:SF2">
    <property type="entry name" value="SPORULATION-SPECIFIC PROTEIN 22"/>
    <property type="match status" value="1"/>
</dbReference>
<reference evidence="3" key="1">
    <citation type="journal article" date="2020" name="Stud. Mycol.">
        <title>101 Dothideomycetes genomes: a test case for predicting lifestyles and emergence of pathogens.</title>
        <authorList>
            <person name="Haridas S."/>
            <person name="Albert R."/>
            <person name="Binder M."/>
            <person name="Bloem J."/>
            <person name="Labutti K."/>
            <person name="Salamov A."/>
            <person name="Andreopoulos B."/>
            <person name="Baker S."/>
            <person name="Barry K."/>
            <person name="Bills G."/>
            <person name="Bluhm B."/>
            <person name="Cannon C."/>
            <person name="Castanera R."/>
            <person name="Culley D."/>
            <person name="Daum C."/>
            <person name="Ezra D."/>
            <person name="Gonzalez J."/>
            <person name="Henrissat B."/>
            <person name="Kuo A."/>
            <person name="Liang C."/>
            <person name="Lipzen A."/>
            <person name="Lutzoni F."/>
            <person name="Magnuson J."/>
            <person name="Mondo S."/>
            <person name="Nolan M."/>
            <person name="Ohm R."/>
            <person name="Pangilinan J."/>
            <person name="Park H.-J."/>
            <person name="Ramirez L."/>
            <person name="Alfaro M."/>
            <person name="Sun H."/>
            <person name="Tritt A."/>
            <person name="Yoshinaga Y."/>
            <person name="Zwiers L.-H."/>
            <person name="Turgeon B."/>
            <person name="Goodwin S."/>
            <person name="Spatafora J."/>
            <person name="Crous P."/>
            <person name="Grigoriev I."/>
        </authorList>
    </citation>
    <scope>NUCLEOTIDE SEQUENCE</scope>
    <source>
        <strain evidence="3">CBS 119925</strain>
    </source>
</reference>
<dbReference type="Proteomes" id="UP000799440">
    <property type="component" value="Unassembled WGS sequence"/>
</dbReference>